<comment type="caution">
    <text evidence="1">The sequence shown here is derived from an EMBL/GenBank/DDBJ whole genome shotgun (WGS) entry which is preliminary data.</text>
</comment>
<dbReference type="EMBL" id="CM055106">
    <property type="protein sequence ID" value="KAJ7529552.1"/>
    <property type="molecule type" value="Genomic_DNA"/>
</dbReference>
<gene>
    <name evidence="1" type="ORF">O6H91_15G056900</name>
</gene>
<name>A0ACC2BIL2_DIPCM</name>
<accession>A0ACC2BIL2</accession>
<evidence type="ECO:0000313" key="1">
    <source>
        <dbReference type="EMBL" id="KAJ7529552.1"/>
    </source>
</evidence>
<organism evidence="1 2">
    <name type="scientific">Diphasiastrum complanatum</name>
    <name type="common">Issler's clubmoss</name>
    <name type="synonym">Lycopodium complanatum</name>
    <dbReference type="NCBI Taxonomy" id="34168"/>
    <lineage>
        <taxon>Eukaryota</taxon>
        <taxon>Viridiplantae</taxon>
        <taxon>Streptophyta</taxon>
        <taxon>Embryophyta</taxon>
        <taxon>Tracheophyta</taxon>
        <taxon>Lycopodiopsida</taxon>
        <taxon>Lycopodiales</taxon>
        <taxon>Lycopodiaceae</taxon>
        <taxon>Lycopodioideae</taxon>
        <taxon>Diphasiastrum</taxon>
    </lineage>
</organism>
<proteinExistence type="predicted"/>
<keyword evidence="2" id="KW-1185">Reference proteome</keyword>
<sequence>MAMHATNKYFYISSSPPPPPVSLLLLFPMAATYFSLNTSPSHSRLPSSPSSPSPLHPSPSPCCFLLARTTSPHNLNVLVCMAAFPGLCIGRALRRSVKSSNSWGLISSARARARVSSAQAVWKQEVLWTEAPVSDIAPAGEQLFHLVVDISGNRELMQGYTKAGQYLQLKVGNSDPAFMSIASPPSAALKGYLEFLIKDVEGVTAGILCDLGKGDKIELSQVLGRGFNVGQIYPVEEFPTVLLFATGTGISPIRALLESGIKAKDRRDVRLYYGARNLQRMAYQDKFQDWENLGVRILPVLSQPDDKWDGEQGYVQVAFSKSKALIKPAHTGVFLCGQKAMTEELTTLLLAEGVRKEKILLNF</sequence>
<reference evidence="2" key="1">
    <citation type="journal article" date="2024" name="Proc. Natl. Acad. Sci. U.S.A.">
        <title>Extraordinary preservation of gene collinearity over three hundred million years revealed in homosporous lycophytes.</title>
        <authorList>
            <person name="Li C."/>
            <person name="Wickell D."/>
            <person name="Kuo L.Y."/>
            <person name="Chen X."/>
            <person name="Nie B."/>
            <person name="Liao X."/>
            <person name="Peng D."/>
            <person name="Ji J."/>
            <person name="Jenkins J."/>
            <person name="Williams M."/>
            <person name="Shu S."/>
            <person name="Plott C."/>
            <person name="Barry K."/>
            <person name="Rajasekar S."/>
            <person name="Grimwood J."/>
            <person name="Han X."/>
            <person name="Sun S."/>
            <person name="Hou Z."/>
            <person name="He W."/>
            <person name="Dai G."/>
            <person name="Sun C."/>
            <person name="Schmutz J."/>
            <person name="Leebens-Mack J.H."/>
            <person name="Li F.W."/>
            <person name="Wang L."/>
        </authorList>
    </citation>
    <scope>NUCLEOTIDE SEQUENCE [LARGE SCALE GENOMIC DNA]</scope>
    <source>
        <strain evidence="2">cv. PW_Plant_1</strain>
    </source>
</reference>
<dbReference type="Proteomes" id="UP001162992">
    <property type="component" value="Chromosome 15"/>
</dbReference>
<evidence type="ECO:0000313" key="2">
    <source>
        <dbReference type="Proteomes" id="UP001162992"/>
    </source>
</evidence>
<protein>
    <submittedName>
        <fullName evidence="1">Uncharacterized protein</fullName>
    </submittedName>
</protein>